<dbReference type="RefSeq" id="WP_389365184.1">
    <property type="nucleotide sequence ID" value="NZ_JBIACK010000025.1"/>
</dbReference>
<dbReference type="EMBL" id="JBIACK010000025">
    <property type="protein sequence ID" value="MFE8704100.1"/>
    <property type="molecule type" value="Genomic_DNA"/>
</dbReference>
<sequence>MEKSIEQKLDVVREALEKGADVRLSFFRIKSKGEAKDLINHFSKLTGASIEDNDQIETFSLNVFESPVACSVYYTLSNEEKREKLLNELKVMEEDVDLSGMEEENYA</sequence>
<proteinExistence type="predicted"/>
<protein>
    <submittedName>
        <fullName evidence="1">Uncharacterized protein</fullName>
    </submittedName>
</protein>
<accession>A0ABW6KMN7</accession>
<evidence type="ECO:0000313" key="1">
    <source>
        <dbReference type="EMBL" id="MFE8704100.1"/>
    </source>
</evidence>
<evidence type="ECO:0000313" key="2">
    <source>
        <dbReference type="Proteomes" id="UP001601059"/>
    </source>
</evidence>
<comment type="caution">
    <text evidence="1">The sequence shown here is derived from an EMBL/GenBank/DDBJ whole genome shotgun (WGS) entry which is preliminary data.</text>
</comment>
<organism evidence="1 2">
    <name type="scientific">Cytobacillus spartinae</name>
    <dbReference type="NCBI Taxonomy" id="3299023"/>
    <lineage>
        <taxon>Bacteria</taxon>
        <taxon>Bacillati</taxon>
        <taxon>Bacillota</taxon>
        <taxon>Bacilli</taxon>
        <taxon>Bacillales</taxon>
        <taxon>Bacillaceae</taxon>
        <taxon>Cytobacillus</taxon>
    </lineage>
</organism>
<name>A0ABW6KMN7_9BACI</name>
<keyword evidence="2" id="KW-1185">Reference proteome</keyword>
<dbReference type="Proteomes" id="UP001601059">
    <property type="component" value="Unassembled WGS sequence"/>
</dbReference>
<reference evidence="1 2" key="1">
    <citation type="submission" date="2024-08" db="EMBL/GenBank/DDBJ databases">
        <title>Two novel Cytobacillus novel species.</title>
        <authorList>
            <person name="Liu G."/>
        </authorList>
    </citation>
    <scope>NUCLEOTIDE SEQUENCE [LARGE SCALE GENOMIC DNA]</scope>
    <source>
        <strain evidence="1 2">FJAT-54145</strain>
    </source>
</reference>
<gene>
    <name evidence="1" type="ORF">ACFYKX_26385</name>
</gene>